<dbReference type="EMBL" id="NSLY01000043">
    <property type="protein sequence ID" value="PDP58448.1"/>
    <property type="molecule type" value="Genomic_DNA"/>
</dbReference>
<keyword evidence="1" id="KW-1133">Transmembrane helix</keyword>
<accession>A0A2A6ECW8</accession>
<name>A0A2A6ECW8_PREIN</name>
<sequence>MGWGGATFLTAENEQVYLEILGKLELSRISTTEVENSFSSVKIIHRENANFDLALRKRLFWTAKEPLLPCKTYAFGTQNNRFYNALITSELHNRYTCEKYLHLYCLFFAYIIRWASLAFLAQNRNQSNEKRHSNTYWNAFFTYTILLFRLLIGV</sequence>
<feature type="transmembrane region" description="Helical" evidence="1">
    <location>
        <begin position="133"/>
        <end position="152"/>
    </location>
</feature>
<keyword evidence="1" id="KW-0812">Transmembrane</keyword>
<proteinExistence type="predicted"/>
<comment type="caution">
    <text evidence="2">The sequence shown here is derived from an EMBL/GenBank/DDBJ whole genome shotgun (WGS) entry which is preliminary data.</text>
</comment>
<evidence type="ECO:0000313" key="3">
    <source>
        <dbReference type="Proteomes" id="UP000219058"/>
    </source>
</evidence>
<dbReference type="Proteomes" id="UP000219058">
    <property type="component" value="Unassembled WGS sequence"/>
</dbReference>
<evidence type="ECO:0000313" key="2">
    <source>
        <dbReference type="EMBL" id="PDP58448.1"/>
    </source>
</evidence>
<dbReference type="AlphaFoldDB" id="A0A2A6ECW8"/>
<evidence type="ECO:0000256" key="1">
    <source>
        <dbReference type="SAM" id="Phobius"/>
    </source>
</evidence>
<keyword evidence="1" id="KW-0472">Membrane</keyword>
<gene>
    <name evidence="2" type="ORF">CLI71_11320</name>
</gene>
<protein>
    <submittedName>
        <fullName evidence="2">Uncharacterized protein</fullName>
    </submittedName>
</protein>
<feature type="transmembrane region" description="Helical" evidence="1">
    <location>
        <begin position="101"/>
        <end position="121"/>
    </location>
</feature>
<organism evidence="2 3">
    <name type="scientific">Prevotella intermedia</name>
    <dbReference type="NCBI Taxonomy" id="28131"/>
    <lineage>
        <taxon>Bacteria</taxon>
        <taxon>Pseudomonadati</taxon>
        <taxon>Bacteroidota</taxon>
        <taxon>Bacteroidia</taxon>
        <taxon>Bacteroidales</taxon>
        <taxon>Prevotellaceae</taxon>
        <taxon>Prevotella</taxon>
    </lineage>
</organism>
<reference evidence="2 3" key="1">
    <citation type="submission" date="2017-09" db="EMBL/GenBank/DDBJ databases">
        <title>Phase variable restriction modification systems are present in the genome sequences of periodontal pathogens Prevotella intermedia, Tannerella forsythia and Porphyromonas gingivalis.</title>
        <authorList>
            <person name="Haigh R.D."/>
            <person name="Crawford L."/>
            <person name="Ralph J."/>
            <person name="Wanford J."/>
            <person name="Vartoukian S.R."/>
            <person name="Hijazib K."/>
            <person name="Wade W."/>
            <person name="Oggioni M.R."/>
        </authorList>
    </citation>
    <scope>NUCLEOTIDE SEQUENCE [LARGE SCALE GENOMIC DNA]</scope>
    <source>
        <strain evidence="2 3">WW2834</strain>
    </source>
</reference>